<organism evidence="2 3">
    <name type="scientific">Cupriavidus malaysiensis</name>
    <dbReference type="NCBI Taxonomy" id="367825"/>
    <lineage>
        <taxon>Bacteria</taxon>
        <taxon>Pseudomonadati</taxon>
        <taxon>Pseudomonadota</taxon>
        <taxon>Betaproteobacteria</taxon>
        <taxon>Burkholderiales</taxon>
        <taxon>Burkholderiaceae</taxon>
        <taxon>Cupriavidus</taxon>
    </lineage>
</organism>
<proteinExistence type="predicted"/>
<keyword evidence="1" id="KW-1133">Transmembrane helix</keyword>
<feature type="transmembrane region" description="Helical" evidence="1">
    <location>
        <begin position="13"/>
        <end position="34"/>
    </location>
</feature>
<geneLocation type="plasmid" evidence="2 3">
    <name>unnamed1</name>
</geneLocation>
<name>A0ABM6FGR8_9BURK</name>
<gene>
    <name evidence="2" type="ORF">BKK80_34845</name>
</gene>
<keyword evidence="3" id="KW-1185">Reference proteome</keyword>
<evidence type="ECO:0000256" key="1">
    <source>
        <dbReference type="SAM" id="Phobius"/>
    </source>
</evidence>
<keyword evidence="1" id="KW-0472">Membrane</keyword>
<keyword evidence="1" id="KW-0812">Transmembrane</keyword>
<evidence type="ECO:0000313" key="3">
    <source>
        <dbReference type="Proteomes" id="UP000177515"/>
    </source>
</evidence>
<accession>A0ABM6FGR8</accession>
<protein>
    <submittedName>
        <fullName evidence="2">Uncharacterized protein</fullName>
    </submittedName>
</protein>
<dbReference type="Proteomes" id="UP000177515">
    <property type="component" value="Plasmid unnamed1"/>
</dbReference>
<dbReference type="EMBL" id="CP017756">
    <property type="protein sequence ID" value="AOZ11136.1"/>
    <property type="molecule type" value="Genomic_DNA"/>
</dbReference>
<keyword evidence="2" id="KW-0614">Plasmid</keyword>
<sequence>MLIGVTNGATYDAIWFVTLAQWFSHSSLVILVLIHASLECHSMQCGEHCDHCQGRAGPECLLTTVARNW</sequence>
<reference evidence="2 3" key="1">
    <citation type="submission" date="2016-10" db="EMBL/GenBank/DDBJ databases">
        <title>Complete genome sequences of three Cupriavidus strains isolated from various Malaysian environments.</title>
        <authorList>
            <person name="Abdullah A.A.-A."/>
            <person name="Shafie N.A.H."/>
            <person name="Lau N.S."/>
        </authorList>
    </citation>
    <scope>NUCLEOTIDE SEQUENCE [LARGE SCALE GENOMIC DNA]</scope>
    <source>
        <strain evidence="2 3">USMAA1020</strain>
        <plasmid evidence="2 3">unnamed1</plasmid>
    </source>
</reference>
<evidence type="ECO:0000313" key="2">
    <source>
        <dbReference type="EMBL" id="AOZ11136.1"/>
    </source>
</evidence>